<dbReference type="PANTHER" id="PTHR10424:SF82">
    <property type="entry name" value="ENVELOPE GLYCOPROTEIN-RELATED"/>
    <property type="match status" value="1"/>
</dbReference>
<dbReference type="Proteomes" id="UP000694564">
    <property type="component" value="Chromosome 14"/>
</dbReference>
<feature type="transmembrane region" description="Helical" evidence="2">
    <location>
        <begin position="562"/>
        <end position="588"/>
    </location>
</feature>
<evidence type="ECO:0000313" key="3">
    <source>
        <dbReference type="Ensembl" id="ENSSVLP00005016742.1"/>
    </source>
</evidence>
<keyword evidence="4" id="KW-1185">Reference proteome</keyword>
<sequence>THRSQSRRHPLPPPTVIMFLLLLCYFALATTTAVAPVFGATNLSPHQPYEITWEVTNPAARVPSLTVTEYHPLWTWWPDLQVDLYTVSGRTRRFNCVYTRGREELQHLPFYVCPGYSHQKECGGEESYFCAKWGYETTGQAYWIKASRDLIEVKRGEKASCSSNCNPLLITFTDKGRRDKQWTRTRSWGLRLYAEGPDLGVVFTVRMIIKPFTQSLGHNQILRPKIIKSVTSRSTTHSLSAPYLRITQPHKQLIVNPIQTEVHPLLSLLSWSFMVLNATHPNMTRSCWLCYDTVPPYYEGVAVQAHVTTSTSLQDCRWRSKQSLTLEQVSGQGLCLGKVPHASLSLCHSTWGIQPQAENSFIIPHNDTWWACSSGLTPCVHWSVLKRSKDYCVLVRLVPRLIYHEHQSFMTMIEQGWGTKQSPIRQKREPITSLTLSLLLGASLGGLGTGVASLVTQSQHYSNLRAAIDADIERLEDSISHLEQSLTSLAEVVLQNRKGLDLIFLQQGGLCVALGEECCFYIDHSGTIKDNMAKVREGLTNRKKEREARQNWFESWFNFSPWLTTLVSAIVGPLILLLLAVTIGPCIINRLIAFVKHRINMVQLMVLRGSISAREAVRVKTIETQDWLSKCSWKWGNVENRVVSVQLTLLITRMQAVATAPSKANTAQEGLLGPRAYRGC</sequence>
<dbReference type="Pfam" id="PF00429">
    <property type="entry name" value="TLV_coat"/>
    <property type="match status" value="1"/>
</dbReference>
<dbReference type="Gene3D" id="3.90.310.10">
    <property type="entry name" value="ENV polyprotein, receptor-binding domain"/>
    <property type="match status" value="1"/>
</dbReference>
<dbReference type="CDD" id="cd09851">
    <property type="entry name" value="HTLV-1-like_HR1-HR2"/>
    <property type="match status" value="1"/>
</dbReference>
<keyword evidence="2" id="KW-1133">Transmembrane helix</keyword>
<feature type="coiled-coil region" evidence="1">
    <location>
        <begin position="465"/>
        <end position="492"/>
    </location>
</feature>
<reference evidence="3" key="2">
    <citation type="submission" date="2025-09" db="UniProtKB">
        <authorList>
            <consortium name="Ensembl"/>
        </authorList>
    </citation>
    <scope>IDENTIFICATION</scope>
</reference>
<name>A0A8D2JJX8_SCIVU</name>
<evidence type="ECO:0000256" key="2">
    <source>
        <dbReference type="SAM" id="Phobius"/>
    </source>
</evidence>
<keyword evidence="1" id="KW-0175">Coiled coil</keyword>
<dbReference type="InterPro" id="IPR008981">
    <property type="entry name" value="FMuLV_rcpt-bd"/>
</dbReference>
<accession>A0A8D2JJX8</accession>
<evidence type="ECO:0008006" key="5">
    <source>
        <dbReference type="Google" id="ProtNLM"/>
    </source>
</evidence>
<dbReference type="PANTHER" id="PTHR10424">
    <property type="entry name" value="VIRAL ENVELOPE PROTEIN"/>
    <property type="match status" value="1"/>
</dbReference>
<dbReference type="InterPro" id="IPR018154">
    <property type="entry name" value="TLV/ENV_coat_polyprotein"/>
</dbReference>
<dbReference type="GeneTree" id="ENSGT00690000102286"/>
<evidence type="ECO:0000256" key="1">
    <source>
        <dbReference type="SAM" id="Coils"/>
    </source>
</evidence>
<dbReference type="Gene3D" id="1.10.287.210">
    <property type="match status" value="1"/>
</dbReference>
<proteinExistence type="predicted"/>
<reference evidence="3" key="1">
    <citation type="submission" date="2025-08" db="UniProtKB">
        <authorList>
            <consortium name="Ensembl"/>
        </authorList>
    </citation>
    <scope>IDENTIFICATION</scope>
</reference>
<organism evidence="3 4">
    <name type="scientific">Sciurus vulgaris</name>
    <name type="common">Eurasian red squirrel</name>
    <dbReference type="NCBI Taxonomy" id="55149"/>
    <lineage>
        <taxon>Eukaryota</taxon>
        <taxon>Metazoa</taxon>
        <taxon>Chordata</taxon>
        <taxon>Craniata</taxon>
        <taxon>Vertebrata</taxon>
        <taxon>Euteleostomi</taxon>
        <taxon>Mammalia</taxon>
        <taxon>Eutheria</taxon>
        <taxon>Euarchontoglires</taxon>
        <taxon>Glires</taxon>
        <taxon>Rodentia</taxon>
        <taxon>Sciuromorpha</taxon>
        <taxon>Sciuridae</taxon>
        <taxon>Sciurinae</taxon>
        <taxon>Sciurini</taxon>
        <taxon>Sciurus</taxon>
    </lineage>
</organism>
<protein>
    <recommendedName>
        <fullName evidence="5">Envelope glycoprotein</fullName>
    </recommendedName>
</protein>
<dbReference type="Ensembl" id="ENSSVLT00005018606.1">
    <property type="protein sequence ID" value="ENSSVLP00005016742.1"/>
    <property type="gene ID" value="ENSSVLG00005013332.1"/>
</dbReference>
<feature type="transmembrane region" description="Helical" evidence="2">
    <location>
        <begin position="16"/>
        <end position="38"/>
    </location>
</feature>
<dbReference type="SUPFAM" id="SSF58069">
    <property type="entry name" value="Virus ectodomain"/>
    <property type="match status" value="1"/>
</dbReference>
<keyword evidence="2" id="KW-0472">Membrane</keyword>
<feature type="transmembrane region" description="Helical" evidence="2">
    <location>
        <begin position="434"/>
        <end position="455"/>
    </location>
</feature>
<dbReference type="AlphaFoldDB" id="A0A8D2JJX8"/>
<keyword evidence="2" id="KW-0812">Transmembrane</keyword>
<evidence type="ECO:0000313" key="4">
    <source>
        <dbReference type="Proteomes" id="UP000694564"/>
    </source>
</evidence>
<dbReference type="SUPFAM" id="SSF49830">
    <property type="entry name" value="ENV polyprotein, receptor-binding domain"/>
    <property type="match status" value="1"/>
</dbReference>